<proteinExistence type="predicted"/>
<evidence type="ECO:0000313" key="3">
    <source>
        <dbReference type="Proteomes" id="UP001144280"/>
    </source>
</evidence>
<evidence type="ECO:0000256" key="1">
    <source>
        <dbReference type="SAM" id="MobiDB-lite"/>
    </source>
</evidence>
<reference evidence="2" key="1">
    <citation type="submission" date="2022-12" db="EMBL/GenBank/DDBJ databases">
        <title>New Phytohabitans aurantiacus sp. RD004123 nov., an actinomycete isolated from soil.</title>
        <authorList>
            <person name="Triningsih D.W."/>
            <person name="Harunari E."/>
            <person name="Igarashi Y."/>
        </authorList>
    </citation>
    <scope>NUCLEOTIDE SEQUENCE</scope>
    <source>
        <strain evidence="2">RD004123</strain>
    </source>
</reference>
<feature type="compositionally biased region" description="Low complexity" evidence="1">
    <location>
        <begin position="753"/>
        <end position="772"/>
    </location>
</feature>
<protein>
    <recommendedName>
        <fullName evidence="4">PKD domain-containing protein</fullName>
    </recommendedName>
</protein>
<dbReference type="Proteomes" id="UP001144280">
    <property type="component" value="Unassembled WGS sequence"/>
</dbReference>
<gene>
    <name evidence="2" type="ORF">Pa4123_86560</name>
</gene>
<name>A0ABQ5RAW5_9ACTN</name>
<sequence>MLGHVALAAGNRFVAAAGSLQVTGGAVLLPAALVLPDVAGATLTLEPGAVSVPATGRTPGGLAVTGAVADGAYAYRLQAPPQRADVEVTAVAVKPLGNTELTLAAPVAAATFDGGTLTLGSATWTVLAARDRTVTVVTAAAAPVPSAGRLTGPPTPELRGSWLPNDDRTSAQDPGPTTSLVLWARSPYAWFRGSDDETVDGFDAHNPDYACGPTPVEDPICAGFDDLPAGPLAGTFRTELLTGVADGDVRATAPGLQIGWQPGFGVVELSFAPPVDVVFVHCHTGEGGLVSILRDGVTVASAWIPSAPDGVRLVGPLDTVRIEGQRVSVERVCFTPGWTCVPFEKASFPQGSSGEQSYAGLTVASPSAMTVVGNELRVDPVTFVWNLGGPLPPISATLSVIIIRLPEPVTRIRLRVLTDCAVWLTGNDEEVATLPGTAGQTVTATARIGVIDRIVVLSTDPLAITGPCHDGGPFGWRRQEQWTWRRSMRAAAENLHHVDPVLAPGDYTLSVLTGVEIGGASPGSAWDQQVDTTFTVGAPPGLPVPTGDPAQDRHYPGGGVLADLTAYVRSTVPVEGERPAYRTYDVGVAFTAPYVSRMFLAEGAELTVAVVDPNGVDRRSGAPNRWGDGPQIRLGEQETRFIKTLHGDGTQICALVDLATIVRDEGLAAGAGELLAPATQHVAELRAAGHARAVYRFAFTTSRFADFRHHVAYASGALRRHAADGSGTVDLAVLTADLDRAGDVVRTAVASLGTARAAATTGTPTRAQQRPPGHNSTPTRRRNRRSWMPASGWQAYGRRGPMCGGSGLSPDRPRNCRRASRSPTCPTRCCWRARNRCDGSVSRRRSPRPHTLASCGCLPSRRSVRPTSERSGGVGSR</sequence>
<keyword evidence="3" id="KW-1185">Reference proteome</keyword>
<dbReference type="EMBL" id="BSDI01000083">
    <property type="protein sequence ID" value="GLI03378.1"/>
    <property type="molecule type" value="Genomic_DNA"/>
</dbReference>
<feature type="region of interest" description="Disordered" evidence="1">
    <location>
        <begin position="839"/>
        <end position="877"/>
    </location>
</feature>
<evidence type="ECO:0008006" key="4">
    <source>
        <dbReference type="Google" id="ProtNLM"/>
    </source>
</evidence>
<feature type="region of interest" description="Disordered" evidence="1">
    <location>
        <begin position="753"/>
        <end position="825"/>
    </location>
</feature>
<accession>A0ABQ5RAW5</accession>
<organism evidence="2 3">
    <name type="scientific">Phytohabitans aurantiacus</name>
    <dbReference type="NCBI Taxonomy" id="3016789"/>
    <lineage>
        <taxon>Bacteria</taxon>
        <taxon>Bacillati</taxon>
        <taxon>Actinomycetota</taxon>
        <taxon>Actinomycetes</taxon>
        <taxon>Micromonosporales</taxon>
        <taxon>Micromonosporaceae</taxon>
    </lineage>
</organism>
<feature type="region of interest" description="Disordered" evidence="1">
    <location>
        <begin position="147"/>
        <end position="177"/>
    </location>
</feature>
<dbReference type="RefSeq" id="WP_281905521.1">
    <property type="nucleotide sequence ID" value="NZ_BSDI01000083.1"/>
</dbReference>
<evidence type="ECO:0000313" key="2">
    <source>
        <dbReference type="EMBL" id="GLI03378.1"/>
    </source>
</evidence>
<comment type="caution">
    <text evidence="2">The sequence shown here is derived from an EMBL/GenBank/DDBJ whole genome shotgun (WGS) entry which is preliminary data.</text>
</comment>